<dbReference type="AlphaFoldDB" id="A0A2I2KL88"/>
<gene>
    <name evidence="3" type="ORF">FRACA_140022</name>
</gene>
<proteinExistence type="predicted"/>
<dbReference type="RefSeq" id="WP_101830445.1">
    <property type="nucleotide sequence ID" value="NZ_FZMO01000046.1"/>
</dbReference>
<reference evidence="3 4" key="1">
    <citation type="submission" date="2017-06" db="EMBL/GenBank/DDBJ databases">
        <authorList>
            <person name="Kim H.J."/>
            <person name="Triplett B.A."/>
        </authorList>
    </citation>
    <scope>NUCLEOTIDE SEQUENCE [LARGE SCALE GENOMIC DNA]</scope>
    <source>
        <strain evidence="3">FRACA_ARgP5</strain>
    </source>
</reference>
<name>A0A2I2KL88_9ACTN</name>
<keyword evidence="2" id="KW-0732">Signal</keyword>
<dbReference type="OrthoDB" id="9976331at2"/>
<feature type="chain" id="PRO_5014124069" description="Lipoprotein" evidence="2">
    <location>
        <begin position="27"/>
        <end position="76"/>
    </location>
</feature>
<dbReference type="EMBL" id="FZMO01000046">
    <property type="protein sequence ID" value="SNQ46423.1"/>
    <property type="molecule type" value="Genomic_DNA"/>
</dbReference>
<evidence type="ECO:0008006" key="5">
    <source>
        <dbReference type="Google" id="ProtNLM"/>
    </source>
</evidence>
<evidence type="ECO:0000256" key="1">
    <source>
        <dbReference type="SAM" id="MobiDB-lite"/>
    </source>
</evidence>
<feature type="compositionally biased region" description="Basic residues" evidence="1">
    <location>
        <begin position="66"/>
        <end position="76"/>
    </location>
</feature>
<evidence type="ECO:0000313" key="4">
    <source>
        <dbReference type="Proteomes" id="UP000234331"/>
    </source>
</evidence>
<feature type="signal peptide" evidence="2">
    <location>
        <begin position="1"/>
        <end position="26"/>
    </location>
</feature>
<protein>
    <recommendedName>
        <fullName evidence="5">Lipoprotein</fullName>
    </recommendedName>
</protein>
<accession>A0A2I2KL88</accession>
<dbReference type="Proteomes" id="UP000234331">
    <property type="component" value="Unassembled WGS sequence"/>
</dbReference>
<feature type="region of interest" description="Disordered" evidence="1">
    <location>
        <begin position="53"/>
        <end position="76"/>
    </location>
</feature>
<evidence type="ECO:0000256" key="2">
    <source>
        <dbReference type="SAM" id="SignalP"/>
    </source>
</evidence>
<organism evidence="3 4">
    <name type="scientific">Frankia canadensis</name>
    <dbReference type="NCBI Taxonomy" id="1836972"/>
    <lineage>
        <taxon>Bacteria</taxon>
        <taxon>Bacillati</taxon>
        <taxon>Actinomycetota</taxon>
        <taxon>Actinomycetes</taxon>
        <taxon>Frankiales</taxon>
        <taxon>Frankiaceae</taxon>
        <taxon>Frankia</taxon>
    </lineage>
</organism>
<keyword evidence="4" id="KW-1185">Reference proteome</keyword>
<sequence>MHRRGARRLRLAGLLLAPAVLVPALASCGNDRPPKPRCAAGYQARWDSHDHEWDCERSSSGSSHGTGHRTRGRTRH</sequence>
<dbReference type="PROSITE" id="PS51257">
    <property type="entry name" value="PROKAR_LIPOPROTEIN"/>
    <property type="match status" value="1"/>
</dbReference>
<evidence type="ECO:0000313" key="3">
    <source>
        <dbReference type="EMBL" id="SNQ46423.1"/>
    </source>
</evidence>